<evidence type="ECO:0000256" key="3">
    <source>
        <dbReference type="ARBA" id="ARBA00023163"/>
    </source>
</evidence>
<evidence type="ECO:0000256" key="2">
    <source>
        <dbReference type="ARBA" id="ARBA00023125"/>
    </source>
</evidence>
<dbReference type="PROSITE" id="PS00894">
    <property type="entry name" value="HTH_DEOR_1"/>
    <property type="match status" value="1"/>
</dbReference>
<dbReference type="GO" id="GO:0003700">
    <property type="term" value="F:DNA-binding transcription factor activity"/>
    <property type="evidence" value="ECO:0007669"/>
    <property type="project" value="InterPro"/>
</dbReference>
<dbReference type="AlphaFoldDB" id="A8F5F8"/>
<dbReference type="SMART" id="SM00420">
    <property type="entry name" value="HTH_DEOR"/>
    <property type="match status" value="1"/>
</dbReference>
<dbReference type="InterPro" id="IPR036390">
    <property type="entry name" value="WH_DNA-bd_sf"/>
</dbReference>
<dbReference type="Pfam" id="PF08220">
    <property type="entry name" value="HTH_DeoR"/>
    <property type="match status" value="1"/>
</dbReference>
<dbReference type="InterPro" id="IPR050313">
    <property type="entry name" value="Carb_Metab_HTH_regulators"/>
</dbReference>
<keyword evidence="2" id="KW-0238">DNA-binding</keyword>
<organism evidence="5 6">
    <name type="scientific">Pseudothermotoga lettingae (strain ATCC BAA-301 / DSM 14385 / NBRC 107922 / TMO)</name>
    <name type="common">Thermotoga lettingae</name>
    <dbReference type="NCBI Taxonomy" id="416591"/>
    <lineage>
        <taxon>Bacteria</taxon>
        <taxon>Thermotogati</taxon>
        <taxon>Thermotogota</taxon>
        <taxon>Thermotogae</taxon>
        <taxon>Thermotogales</taxon>
        <taxon>Thermotogaceae</taxon>
        <taxon>Pseudothermotoga</taxon>
    </lineage>
</organism>
<evidence type="ECO:0000313" key="6">
    <source>
        <dbReference type="Proteomes" id="UP000002016"/>
    </source>
</evidence>
<proteinExistence type="predicted"/>
<feature type="domain" description="HTH deoR-type" evidence="4">
    <location>
        <begin position="3"/>
        <end position="58"/>
    </location>
</feature>
<evidence type="ECO:0000313" key="5">
    <source>
        <dbReference type="EMBL" id="ABV33392.1"/>
    </source>
</evidence>
<dbReference type="Gene3D" id="3.40.50.1360">
    <property type="match status" value="1"/>
</dbReference>
<dbReference type="GO" id="GO:0003677">
    <property type="term" value="F:DNA binding"/>
    <property type="evidence" value="ECO:0007669"/>
    <property type="project" value="UniProtKB-KW"/>
</dbReference>
<dbReference type="InterPro" id="IPR018356">
    <property type="entry name" value="Tscrpt_reg_HTH_DeoR_CS"/>
</dbReference>
<dbReference type="eggNOG" id="COG1349">
    <property type="taxonomic scope" value="Bacteria"/>
</dbReference>
<reference evidence="5 6" key="1">
    <citation type="submission" date="2007-08" db="EMBL/GenBank/DDBJ databases">
        <title>Complete sequence of Thermotoga lettingae TMO.</title>
        <authorList>
            <consortium name="US DOE Joint Genome Institute"/>
            <person name="Copeland A."/>
            <person name="Lucas S."/>
            <person name="Lapidus A."/>
            <person name="Barry K."/>
            <person name="Glavina del Rio T."/>
            <person name="Dalin E."/>
            <person name="Tice H."/>
            <person name="Pitluck S."/>
            <person name="Foster B."/>
            <person name="Bruce D."/>
            <person name="Schmutz J."/>
            <person name="Larimer F."/>
            <person name="Land M."/>
            <person name="Hauser L."/>
            <person name="Kyrpides N."/>
            <person name="Mikhailova N."/>
            <person name="Nelson K."/>
            <person name="Gogarten J.P."/>
            <person name="Noll K."/>
            <person name="Richardson P."/>
        </authorList>
    </citation>
    <scope>NUCLEOTIDE SEQUENCE [LARGE SCALE GENOMIC DNA]</scope>
    <source>
        <strain evidence="6">ATCC BAA-301 / DSM 14385 / NBRC 107922 / TMO</strain>
    </source>
</reference>
<dbReference type="InterPro" id="IPR036388">
    <property type="entry name" value="WH-like_DNA-bd_sf"/>
</dbReference>
<reference evidence="5 6" key="2">
    <citation type="journal article" date="2009" name="Proc. Natl. Acad. Sci. U.S.A.">
        <title>On the chimeric nature, thermophilic origin, and phylogenetic placement of the Thermotogales.</title>
        <authorList>
            <person name="Zhaxybayeva O."/>
            <person name="Swithers K.S."/>
            <person name="Lapierre P."/>
            <person name="Fournier G.P."/>
            <person name="Bickhart D.M."/>
            <person name="DeBoy R.T."/>
            <person name="Nelson K.E."/>
            <person name="Nesbo C.L."/>
            <person name="Doolittle W.F."/>
            <person name="Gogarten J.P."/>
            <person name="Noll K.M."/>
        </authorList>
    </citation>
    <scope>NUCLEOTIDE SEQUENCE [LARGE SCALE GENOMIC DNA]</scope>
    <source>
        <strain evidence="6">ATCC BAA-301 / DSM 14385 / NBRC 107922 / TMO</strain>
    </source>
</reference>
<keyword evidence="1" id="KW-0805">Transcription regulation</keyword>
<evidence type="ECO:0000259" key="4">
    <source>
        <dbReference type="PROSITE" id="PS51000"/>
    </source>
</evidence>
<dbReference type="Pfam" id="PF00455">
    <property type="entry name" value="DeoRC"/>
    <property type="match status" value="1"/>
</dbReference>
<dbReference type="InterPro" id="IPR001034">
    <property type="entry name" value="DeoR_HTH"/>
</dbReference>
<evidence type="ECO:0000256" key="1">
    <source>
        <dbReference type="ARBA" id="ARBA00023015"/>
    </source>
</evidence>
<dbReference type="PANTHER" id="PTHR30363:SF44">
    <property type="entry name" value="AGA OPERON TRANSCRIPTIONAL REPRESSOR-RELATED"/>
    <property type="match status" value="1"/>
</dbReference>
<dbReference type="RefSeq" id="WP_012002873.1">
    <property type="nucleotide sequence ID" value="NC_009828.1"/>
</dbReference>
<accession>A8F5F8</accession>
<dbReference type="SMART" id="SM01134">
    <property type="entry name" value="DeoRC"/>
    <property type="match status" value="1"/>
</dbReference>
<dbReference type="SUPFAM" id="SSF46785">
    <property type="entry name" value="Winged helix' DNA-binding domain"/>
    <property type="match status" value="1"/>
</dbReference>
<dbReference type="InterPro" id="IPR014036">
    <property type="entry name" value="DeoR-like_C"/>
</dbReference>
<dbReference type="SUPFAM" id="SSF100950">
    <property type="entry name" value="NagB/RpiA/CoA transferase-like"/>
    <property type="match status" value="1"/>
</dbReference>
<dbReference type="PROSITE" id="PS51000">
    <property type="entry name" value="HTH_DEOR_2"/>
    <property type="match status" value="1"/>
</dbReference>
<keyword evidence="6" id="KW-1185">Reference proteome</keyword>
<dbReference type="InterPro" id="IPR037171">
    <property type="entry name" value="NagB/RpiA_transferase-like"/>
</dbReference>
<dbReference type="OrthoDB" id="9797223at2"/>
<dbReference type="PANTHER" id="PTHR30363">
    <property type="entry name" value="HTH-TYPE TRANSCRIPTIONAL REGULATOR SRLR-RELATED"/>
    <property type="match status" value="1"/>
</dbReference>
<dbReference type="EMBL" id="CP000812">
    <property type="protein sequence ID" value="ABV33392.1"/>
    <property type="molecule type" value="Genomic_DNA"/>
</dbReference>
<dbReference type="Proteomes" id="UP000002016">
    <property type="component" value="Chromosome"/>
</dbReference>
<dbReference type="KEGG" id="tle:Tlet_0826"/>
<name>A8F5F8_PSELT</name>
<dbReference type="Gene3D" id="1.10.10.10">
    <property type="entry name" value="Winged helix-like DNA-binding domain superfamily/Winged helix DNA-binding domain"/>
    <property type="match status" value="1"/>
</dbReference>
<keyword evidence="3" id="KW-0804">Transcription</keyword>
<dbReference type="PRINTS" id="PR00037">
    <property type="entry name" value="HTHLACR"/>
</dbReference>
<sequence>MFTEERRSFIIDFLRKKGKVTVSELTKQLKVSSVTIRKDLDFLEANGILVRTHGGAILPDHSRSEWNFLKKIHQRENEKKRIAKKIISLIEDGDTVILDSSSTNYYATFELRKADLSMVTIVTNNVFIAGKLIELGIEVLVLGGVVRENSLSLVGPWAVRFLEEINVDKAFLGTTGFSVEKGFMTPSVVEADVKKAMIRSASKVYIVTDSTKFARNAFASFALPEDIDGIITDEEIPREYEAFLLEKGIKVYKV</sequence>
<dbReference type="STRING" id="416591.Tlet_0826"/>
<dbReference type="HOGENOM" id="CLU_060699_1_4_0"/>
<protein>
    <submittedName>
        <fullName evidence="5">Transcriptional regulator, DeoR family</fullName>
    </submittedName>
</protein>
<gene>
    <name evidence="5" type="ordered locus">Tlet_0826</name>
</gene>